<comment type="caution">
    <text evidence="2">The sequence shown here is derived from an EMBL/GenBank/DDBJ whole genome shotgun (WGS) entry which is preliminary data.</text>
</comment>
<protein>
    <submittedName>
        <fullName evidence="2">Uncharacterized protein</fullName>
    </submittedName>
</protein>
<gene>
    <name evidence="2" type="ORF">NPIL_592831</name>
</gene>
<reference evidence="2" key="1">
    <citation type="submission" date="2020-08" db="EMBL/GenBank/DDBJ databases">
        <title>Multicomponent nature underlies the extraordinary mechanical properties of spider dragline silk.</title>
        <authorList>
            <person name="Kono N."/>
            <person name="Nakamura H."/>
            <person name="Mori M."/>
            <person name="Yoshida Y."/>
            <person name="Ohtoshi R."/>
            <person name="Malay A.D."/>
            <person name="Moran D.A.P."/>
            <person name="Tomita M."/>
            <person name="Numata K."/>
            <person name="Arakawa K."/>
        </authorList>
    </citation>
    <scope>NUCLEOTIDE SEQUENCE</scope>
</reference>
<dbReference type="AlphaFoldDB" id="A0A8X6PMA3"/>
<keyword evidence="3" id="KW-1185">Reference proteome</keyword>
<organism evidence="2 3">
    <name type="scientific">Nephila pilipes</name>
    <name type="common">Giant wood spider</name>
    <name type="synonym">Nephila maculata</name>
    <dbReference type="NCBI Taxonomy" id="299642"/>
    <lineage>
        <taxon>Eukaryota</taxon>
        <taxon>Metazoa</taxon>
        <taxon>Ecdysozoa</taxon>
        <taxon>Arthropoda</taxon>
        <taxon>Chelicerata</taxon>
        <taxon>Arachnida</taxon>
        <taxon>Araneae</taxon>
        <taxon>Araneomorphae</taxon>
        <taxon>Entelegynae</taxon>
        <taxon>Araneoidea</taxon>
        <taxon>Nephilidae</taxon>
        <taxon>Nephila</taxon>
    </lineage>
</organism>
<keyword evidence="1" id="KW-0472">Membrane</keyword>
<keyword evidence="1" id="KW-1133">Transmembrane helix</keyword>
<keyword evidence="1" id="KW-0812">Transmembrane</keyword>
<dbReference type="EMBL" id="BMAW01071514">
    <property type="protein sequence ID" value="GFT78358.1"/>
    <property type="molecule type" value="Genomic_DNA"/>
</dbReference>
<evidence type="ECO:0000313" key="3">
    <source>
        <dbReference type="Proteomes" id="UP000887013"/>
    </source>
</evidence>
<sequence length="92" mass="10994">MILILLDNFNSLMTLKHIQRFKDLKDMSEETRMPKEKRNLSKGNRVYGLTLASLLLFLTLDIFQNYHHFVFLPSIMNDTQFYEMMSKSWTLS</sequence>
<proteinExistence type="predicted"/>
<evidence type="ECO:0000313" key="2">
    <source>
        <dbReference type="EMBL" id="GFT78358.1"/>
    </source>
</evidence>
<name>A0A8X6PMA3_NEPPI</name>
<evidence type="ECO:0000256" key="1">
    <source>
        <dbReference type="SAM" id="Phobius"/>
    </source>
</evidence>
<accession>A0A8X6PMA3</accession>
<dbReference type="Proteomes" id="UP000887013">
    <property type="component" value="Unassembled WGS sequence"/>
</dbReference>
<feature type="transmembrane region" description="Helical" evidence="1">
    <location>
        <begin position="46"/>
        <end position="66"/>
    </location>
</feature>